<evidence type="ECO:0000259" key="5">
    <source>
        <dbReference type="PROSITE" id="PS50932"/>
    </source>
</evidence>
<proteinExistence type="predicted"/>
<feature type="domain" description="HTH lacI-type" evidence="5">
    <location>
        <begin position="21"/>
        <end position="75"/>
    </location>
</feature>
<dbReference type="SMART" id="SM00354">
    <property type="entry name" value="HTH_LACI"/>
    <property type="match status" value="1"/>
</dbReference>
<dbReference type="InterPro" id="IPR010982">
    <property type="entry name" value="Lambda_DNA-bd_dom_sf"/>
</dbReference>
<dbReference type="SUPFAM" id="SSF53822">
    <property type="entry name" value="Periplasmic binding protein-like I"/>
    <property type="match status" value="1"/>
</dbReference>
<organism evidence="7">
    <name type="scientific">metagenome</name>
    <dbReference type="NCBI Taxonomy" id="256318"/>
    <lineage>
        <taxon>unclassified sequences</taxon>
        <taxon>metagenomes</taxon>
    </lineage>
</organism>
<dbReference type="PROSITE" id="PS50943">
    <property type="entry name" value="HTH_CROC1"/>
    <property type="match status" value="1"/>
</dbReference>
<dbReference type="GO" id="GO:0000976">
    <property type="term" value="F:transcription cis-regulatory region binding"/>
    <property type="evidence" value="ECO:0007669"/>
    <property type="project" value="TreeGrafter"/>
</dbReference>
<dbReference type="PROSITE" id="PS50932">
    <property type="entry name" value="HTH_LACI_2"/>
    <property type="match status" value="1"/>
</dbReference>
<dbReference type="InterPro" id="IPR000843">
    <property type="entry name" value="HTH_LacI"/>
</dbReference>
<dbReference type="Pfam" id="PF00356">
    <property type="entry name" value="LacI"/>
    <property type="match status" value="1"/>
</dbReference>
<dbReference type="SUPFAM" id="SSF47413">
    <property type="entry name" value="lambda repressor-like DNA-binding domains"/>
    <property type="match status" value="1"/>
</dbReference>
<dbReference type="InterPro" id="IPR046335">
    <property type="entry name" value="LacI/GalR-like_sensor"/>
</dbReference>
<keyword evidence="2" id="KW-0238">DNA-binding</keyword>
<dbReference type="CDD" id="cd01392">
    <property type="entry name" value="HTH_LacI"/>
    <property type="match status" value="1"/>
</dbReference>
<dbReference type="GO" id="GO:0003700">
    <property type="term" value="F:DNA-binding transcription factor activity"/>
    <property type="evidence" value="ECO:0007669"/>
    <property type="project" value="TreeGrafter"/>
</dbReference>
<dbReference type="PANTHER" id="PTHR30146:SF153">
    <property type="entry name" value="LACTOSE OPERON REPRESSOR"/>
    <property type="match status" value="1"/>
</dbReference>
<evidence type="ECO:0000256" key="3">
    <source>
        <dbReference type="ARBA" id="ARBA00023163"/>
    </source>
</evidence>
<evidence type="ECO:0000256" key="2">
    <source>
        <dbReference type="ARBA" id="ARBA00023125"/>
    </source>
</evidence>
<protein>
    <submittedName>
        <fullName evidence="7">Transcriptional regulator, LacI family</fullName>
    </submittedName>
</protein>
<dbReference type="AlphaFoldDB" id="A0A2P2CCQ8"/>
<keyword evidence="3" id="KW-0804">Transcription</keyword>
<dbReference type="Gene3D" id="1.10.260.40">
    <property type="entry name" value="lambda repressor-like DNA-binding domains"/>
    <property type="match status" value="1"/>
</dbReference>
<dbReference type="Gene3D" id="3.40.50.2300">
    <property type="match status" value="2"/>
</dbReference>
<feature type="compositionally biased region" description="Polar residues" evidence="4">
    <location>
        <begin position="343"/>
        <end position="353"/>
    </location>
</feature>
<evidence type="ECO:0000259" key="6">
    <source>
        <dbReference type="PROSITE" id="PS50943"/>
    </source>
</evidence>
<keyword evidence="1" id="KW-0805">Transcription regulation</keyword>
<dbReference type="CDD" id="cd06267">
    <property type="entry name" value="PBP1_LacI_sugar_binding-like"/>
    <property type="match status" value="1"/>
</dbReference>
<dbReference type="InterPro" id="IPR028082">
    <property type="entry name" value="Peripla_BP_I"/>
</dbReference>
<dbReference type="Pfam" id="PF13377">
    <property type="entry name" value="Peripla_BP_3"/>
    <property type="match status" value="1"/>
</dbReference>
<sequence length="353" mass="37392">MTKTVGTTSQDTVAARAPGRVTMQQVAHEAGVSVSTVSKVINGRYGISDITSAHVNDVITRLGYETSLVARSLRNQRTNVIGVLVADFEPFSTEVLKGAADAIRDTDFELVAYSAGGRIGEHVGWERRYLSRLMGTLVDGAVLVTPTVTDVETHGAVVAIDPHTGSTTMPTVTAHNLQGARAGVQHLLDLGHTRIGMVTGRADLVSAQLRERGFRAALQAAGLPVDESLVVPGEFEADVARASARQLLDRPDRPTAVFAASDLMALAVAEVAAELGLAVPTDLSLVGFDNIPESAMSEPPLTTVQQPIREMGRHAVAILIELIEGRQPEDLHHTLGTDLVLRRSTTSPGSPTP</sequence>
<feature type="domain" description="HTH cro/C1-type" evidence="6">
    <location>
        <begin position="22"/>
        <end position="48"/>
    </location>
</feature>
<gene>
    <name evidence="7" type="ORF">NOCA1190085</name>
</gene>
<dbReference type="InterPro" id="IPR001387">
    <property type="entry name" value="Cro/C1-type_HTH"/>
</dbReference>
<accession>A0A2P2CCQ8</accession>
<dbReference type="PANTHER" id="PTHR30146">
    <property type="entry name" value="LACI-RELATED TRANSCRIPTIONAL REPRESSOR"/>
    <property type="match status" value="1"/>
</dbReference>
<reference evidence="7" key="1">
    <citation type="submission" date="2015-08" db="EMBL/GenBank/DDBJ databases">
        <authorList>
            <person name="Babu N.S."/>
            <person name="Beckwith C.J."/>
            <person name="Beseler K.G."/>
            <person name="Brison A."/>
            <person name="Carone J.V."/>
            <person name="Caskin T.P."/>
            <person name="Diamond M."/>
            <person name="Durham M.E."/>
            <person name="Foxe J.M."/>
            <person name="Go M."/>
            <person name="Henderson B.A."/>
            <person name="Jones I.B."/>
            <person name="McGettigan J.A."/>
            <person name="Micheletti S.J."/>
            <person name="Nasrallah M.E."/>
            <person name="Ortiz D."/>
            <person name="Piller C.R."/>
            <person name="Privatt S.R."/>
            <person name="Schneider S.L."/>
            <person name="Sharp S."/>
            <person name="Smith T.C."/>
            <person name="Stanton J.D."/>
            <person name="Ullery H.E."/>
            <person name="Wilson R.J."/>
            <person name="Serrano M.G."/>
            <person name="Buck G."/>
            <person name="Lee V."/>
            <person name="Wang Y."/>
            <person name="Carvalho R."/>
            <person name="Voegtly L."/>
            <person name="Shi R."/>
            <person name="Duckworth R."/>
            <person name="Johnson A."/>
            <person name="Loviza R."/>
            <person name="Walstead R."/>
            <person name="Shah Z."/>
            <person name="Kiflezghi M."/>
            <person name="Wade K."/>
            <person name="Ball S.L."/>
            <person name="Bradley K.W."/>
            <person name="Asai D.J."/>
            <person name="Bowman C.A."/>
            <person name="Russell D.A."/>
            <person name="Pope W.H."/>
            <person name="Jacobs-Sera D."/>
            <person name="Hendrix R.W."/>
            <person name="Hatfull G.F."/>
        </authorList>
    </citation>
    <scope>NUCLEOTIDE SEQUENCE</scope>
</reference>
<evidence type="ECO:0000256" key="1">
    <source>
        <dbReference type="ARBA" id="ARBA00023015"/>
    </source>
</evidence>
<dbReference type="EMBL" id="CZKB01000011">
    <property type="protein sequence ID" value="CUR59767.1"/>
    <property type="molecule type" value="Genomic_DNA"/>
</dbReference>
<feature type="region of interest" description="Disordered" evidence="4">
    <location>
        <begin position="334"/>
        <end position="353"/>
    </location>
</feature>
<name>A0A2P2CCQ8_9ZZZZ</name>
<evidence type="ECO:0000313" key="7">
    <source>
        <dbReference type="EMBL" id="CUR59767.1"/>
    </source>
</evidence>
<evidence type="ECO:0000256" key="4">
    <source>
        <dbReference type="SAM" id="MobiDB-lite"/>
    </source>
</evidence>